<evidence type="ECO:0000256" key="5">
    <source>
        <dbReference type="RuleBase" id="RU004508"/>
    </source>
</evidence>
<accession>A0A0N1EMJ8</accession>
<dbReference type="Gene3D" id="3.40.640.10">
    <property type="entry name" value="Type I PLP-dependent aspartate aminotransferase-like (Major domain)"/>
    <property type="match status" value="1"/>
</dbReference>
<dbReference type="InterPro" id="IPR015424">
    <property type="entry name" value="PyrdxlP-dep_Trfase"/>
</dbReference>
<dbReference type="Proteomes" id="UP000037848">
    <property type="component" value="Unassembled WGS sequence"/>
</dbReference>
<dbReference type="PATRIC" id="fig|187330.3.peg.521"/>
<dbReference type="GO" id="GO:0008483">
    <property type="term" value="F:transaminase activity"/>
    <property type="evidence" value="ECO:0007669"/>
    <property type="project" value="UniProtKB-KW"/>
</dbReference>
<dbReference type="PANTHER" id="PTHR30244">
    <property type="entry name" value="TRANSAMINASE"/>
    <property type="match status" value="1"/>
</dbReference>
<gene>
    <name evidence="6" type="ORF">ADS77_02420</name>
</gene>
<protein>
    <submittedName>
        <fullName evidence="6">Aminotransferase</fullName>
    </submittedName>
</protein>
<evidence type="ECO:0000313" key="6">
    <source>
        <dbReference type="EMBL" id="KPH65146.1"/>
    </source>
</evidence>
<comment type="similarity">
    <text evidence="2 5">Belongs to the DegT/DnrJ/EryC1 family.</text>
</comment>
<dbReference type="GO" id="GO:0000271">
    <property type="term" value="P:polysaccharide biosynthetic process"/>
    <property type="evidence" value="ECO:0007669"/>
    <property type="project" value="TreeGrafter"/>
</dbReference>
<dbReference type="InterPro" id="IPR000653">
    <property type="entry name" value="DegT/StrS_aminotransferase"/>
</dbReference>
<dbReference type="GO" id="GO:0030170">
    <property type="term" value="F:pyridoxal phosphate binding"/>
    <property type="evidence" value="ECO:0007669"/>
    <property type="project" value="TreeGrafter"/>
</dbReference>
<dbReference type="AlphaFoldDB" id="A0A0N1EMJ8"/>
<dbReference type="SUPFAM" id="SSF53383">
    <property type="entry name" value="PLP-dependent transferases"/>
    <property type="match status" value="1"/>
</dbReference>
<dbReference type="RefSeq" id="WP_054452783.1">
    <property type="nucleotide sequence ID" value="NZ_LHPH01000002.1"/>
</dbReference>
<evidence type="ECO:0000256" key="1">
    <source>
        <dbReference type="ARBA" id="ARBA00022898"/>
    </source>
</evidence>
<keyword evidence="1 4" id="KW-0663">Pyridoxal phosphate</keyword>
<dbReference type="PIRSF" id="PIRSF000390">
    <property type="entry name" value="PLP_StrS"/>
    <property type="match status" value="1"/>
</dbReference>
<proteinExistence type="inferred from homology"/>
<dbReference type="OrthoDB" id="9804264at2"/>
<evidence type="ECO:0000256" key="3">
    <source>
        <dbReference type="PIRSR" id="PIRSR000390-1"/>
    </source>
</evidence>
<evidence type="ECO:0000256" key="4">
    <source>
        <dbReference type="PIRSR" id="PIRSR000390-2"/>
    </source>
</evidence>
<dbReference type="EMBL" id="LHPH01000002">
    <property type="protein sequence ID" value="KPH65146.1"/>
    <property type="molecule type" value="Genomic_DNA"/>
</dbReference>
<evidence type="ECO:0000256" key="2">
    <source>
        <dbReference type="ARBA" id="ARBA00037999"/>
    </source>
</evidence>
<dbReference type="InterPro" id="IPR015421">
    <property type="entry name" value="PyrdxlP-dep_Trfase_major"/>
</dbReference>
<dbReference type="CDD" id="cd00616">
    <property type="entry name" value="AHBA_syn"/>
    <property type="match status" value="1"/>
</dbReference>
<organism evidence="6 7">
    <name type="scientific">Pseudoalteromonas porphyrae</name>
    <dbReference type="NCBI Taxonomy" id="187330"/>
    <lineage>
        <taxon>Bacteria</taxon>
        <taxon>Pseudomonadati</taxon>
        <taxon>Pseudomonadota</taxon>
        <taxon>Gammaproteobacteria</taxon>
        <taxon>Alteromonadales</taxon>
        <taxon>Pseudoalteromonadaceae</taxon>
        <taxon>Pseudoalteromonas</taxon>
    </lineage>
</organism>
<feature type="active site" description="Proton acceptor" evidence="3">
    <location>
        <position position="183"/>
    </location>
</feature>
<feature type="modified residue" description="N6-(pyridoxal phosphate)lysine" evidence="4">
    <location>
        <position position="183"/>
    </location>
</feature>
<name>A0A0N1EMJ8_9GAMM</name>
<keyword evidence="7" id="KW-1185">Reference proteome</keyword>
<dbReference type="PANTHER" id="PTHR30244:SF9">
    <property type="entry name" value="PROTEIN RV3402C"/>
    <property type="match status" value="1"/>
</dbReference>
<dbReference type="Pfam" id="PF01041">
    <property type="entry name" value="DegT_DnrJ_EryC1"/>
    <property type="match status" value="1"/>
</dbReference>
<keyword evidence="6" id="KW-0032">Aminotransferase</keyword>
<evidence type="ECO:0000313" key="7">
    <source>
        <dbReference type="Proteomes" id="UP000037848"/>
    </source>
</evidence>
<sequence>MDKITVTSPLLPPLEELSPYLEDIWSRKWLTNSGYYHQKLEAELCDFLDVPFISLFSNGTLALITALQALELKGEVITTPYSFVATSHAILWNNLKPVFVDIDPTTFNIDPDKIEAAITQETCAILPVHVYGNPCDNESIKKIADKHKLKVIYDAAHAFGVTQDDSSILNMGDLSILSFHATKAYSTIEGGAVICHSQEMKDKLDKLKNFGFESEVDIKFAGMNAKLNEVQAAFGLVSLKHVDAAIAKRKNIADVYYKDLDGLSGLSFFKPADSLKWNYSYFPIIINENKFGSSREQLFERLKENDILARKYFSPLITEFELYKLFTGDYTHSEKVSKNVICLPIHADLSLSDVKKIVEIVKHDNK</sequence>
<reference evidence="6 7" key="1">
    <citation type="submission" date="2015-08" db="EMBL/GenBank/DDBJ databases">
        <title>Draft Genome Sequence of Pseudoalteromonas porphyrae UCD-SED14.</title>
        <authorList>
            <person name="Coil D.A."/>
            <person name="Jospin G."/>
            <person name="Lee R.D."/>
            <person name="Eisen J.A."/>
        </authorList>
    </citation>
    <scope>NUCLEOTIDE SEQUENCE [LARGE SCALE GENOMIC DNA]</scope>
    <source>
        <strain evidence="6 7">UCD-SED14</strain>
    </source>
</reference>
<comment type="caution">
    <text evidence="6">The sequence shown here is derived from an EMBL/GenBank/DDBJ whole genome shotgun (WGS) entry which is preliminary data.</text>
</comment>
<keyword evidence="6" id="KW-0808">Transferase</keyword>